<dbReference type="InterPro" id="IPR001650">
    <property type="entry name" value="Helicase_C-like"/>
</dbReference>
<dbReference type="InterPro" id="IPR027417">
    <property type="entry name" value="P-loop_NTPase"/>
</dbReference>
<accession>A0A8E2LHG0</accession>
<dbReference type="Pfam" id="PF00176">
    <property type="entry name" value="SNF2-rel_dom"/>
    <property type="match status" value="1"/>
</dbReference>
<organism evidence="2 3">
    <name type="scientific">Heyndrickxia oleronia</name>
    <dbReference type="NCBI Taxonomy" id="38875"/>
    <lineage>
        <taxon>Bacteria</taxon>
        <taxon>Bacillati</taxon>
        <taxon>Bacillota</taxon>
        <taxon>Bacilli</taxon>
        <taxon>Bacillales</taxon>
        <taxon>Bacillaceae</taxon>
        <taxon>Heyndrickxia</taxon>
    </lineage>
</organism>
<keyword evidence="3" id="KW-1185">Reference proteome</keyword>
<dbReference type="AlphaFoldDB" id="A0A8E2LHG0"/>
<feature type="domain" description="Helicase ATP-binding" evidence="1">
    <location>
        <begin position="11"/>
        <end position="160"/>
    </location>
</feature>
<dbReference type="InterPro" id="IPR000330">
    <property type="entry name" value="SNF2_N"/>
</dbReference>
<dbReference type="GO" id="GO:0004386">
    <property type="term" value="F:helicase activity"/>
    <property type="evidence" value="ECO:0007669"/>
    <property type="project" value="UniProtKB-KW"/>
</dbReference>
<dbReference type="InterPro" id="IPR038718">
    <property type="entry name" value="SNF2-like_sf"/>
</dbReference>
<dbReference type="InterPro" id="IPR050496">
    <property type="entry name" value="SNF2_RAD54_helicase_repair"/>
</dbReference>
<keyword evidence="2" id="KW-0547">Nucleotide-binding</keyword>
<dbReference type="EMBL" id="MTLA01000012">
    <property type="protein sequence ID" value="OOP70209.1"/>
    <property type="molecule type" value="Genomic_DNA"/>
</dbReference>
<keyword evidence="2" id="KW-0067">ATP-binding</keyword>
<dbReference type="GO" id="GO:0005524">
    <property type="term" value="F:ATP binding"/>
    <property type="evidence" value="ECO:0007669"/>
    <property type="project" value="InterPro"/>
</dbReference>
<keyword evidence="2" id="KW-0378">Hydrolase</keyword>
<evidence type="ECO:0000259" key="1">
    <source>
        <dbReference type="PROSITE" id="PS51192"/>
    </source>
</evidence>
<reference evidence="2 3" key="1">
    <citation type="submission" date="2017-01" db="EMBL/GenBank/DDBJ databases">
        <title>Draft genome sequence of Bacillus oleronius.</title>
        <authorList>
            <person name="Allam M."/>
        </authorList>
    </citation>
    <scope>NUCLEOTIDE SEQUENCE [LARGE SCALE GENOMIC DNA]</scope>
    <source>
        <strain evidence="2 3">DSM 9356</strain>
    </source>
</reference>
<dbReference type="InterPro" id="IPR014001">
    <property type="entry name" value="Helicase_ATP-bd"/>
</dbReference>
<dbReference type="PANTHER" id="PTHR45629:SF7">
    <property type="entry name" value="DNA EXCISION REPAIR PROTEIN ERCC-6-RELATED"/>
    <property type="match status" value="1"/>
</dbReference>
<dbReference type="SMART" id="SM00487">
    <property type="entry name" value="DEXDc"/>
    <property type="match status" value="1"/>
</dbReference>
<evidence type="ECO:0000313" key="2">
    <source>
        <dbReference type="EMBL" id="OOP70209.1"/>
    </source>
</evidence>
<gene>
    <name evidence="2" type="ORF">BWZ43_01230</name>
</gene>
<dbReference type="Pfam" id="PF00271">
    <property type="entry name" value="Helicase_C"/>
    <property type="match status" value="1"/>
</dbReference>
<keyword evidence="2" id="KW-0347">Helicase</keyword>
<name>A0A8E2LHG0_9BACI</name>
<dbReference type="PROSITE" id="PS51192">
    <property type="entry name" value="HELICASE_ATP_BIND_1"/>
    <property type="match status" value="1"/>
</dbReference>
<dbReference type="Gene3D" id="3.40.50.10810">
    <property type="entry name" value="Tandem AAA-ATPase domain"/>
    <property type="match status" value="1"/>
</dbReference>
<protein>
    <submittedName>
        <fullName evidence="2">Helicase SNF2</fullName>
    </submittedName>
</protein>
<evidence type="ECO:0000313" key="3">
    <source>
        <dbReference type="Proteomes" id="UP000189761"/>
    </source>
</evidence>
<comment type="caution">
    <text evidence="2">The sequence shown here is derived from an EMBL/GenBank/DDBJ whole genome shotgun (WGS) entry which is preliminary data.</text>
</comment>
<dbReference type="Gene3D" id="3.40.50.300">
    <property type="entry name" value="P-loop containing nucleotide triphosphate hydrolases"/>
    <property type="match status" value="1"/>
</dbReference>
<dbReference type="PANTHER" id="PTHR45629">
    <property type="entry name" value="SNF2/RAD54 FAMILY MEMBER"/>
    <property type="match status" value="1"/>
</dbReference>
<sequence>MKLFPHQDRALNETYENNRVAYYLDMGLGKTFVGSEKMWELNTPFNLVICQKSKIDDWKKHFEDHYRYHVIVFDQQKIEKIPPESVLIINYDKVWRRPELLKLKNFTLMLDESSMIKNESSNRTKYILKLNADNVILLSGTPTGGKYEELWSQLHLLGWKINKKLFLKQFVVQEWDDLNQKYKITGYKNVDRLKAKLKKHGAIFMKTEEVFDLPKVNDQIVKIPCTKEYQQFAKDHIIEIGGDLLIGDTPTSKKLYLRQLAGSYNQNKLHYLKDLIDSTNDRIIIFYNFKKEYASLVDMIDKPISTVNGDLKDLSAYEEYENSVTLIQYQAGAMGLNLQKANKIVYFTLTDKSELFEQSKKRIHRIGQDKPCFYYYLLTAGSIEWRMLDVLKERKDYTDALFEKEEM</sequence>
<proteinExistence type="predicted"/>
<dbReference type="RefSeq" id="WP_078109262.1">
    <property type="nucleotide sequence ID" value="NZ_CP065424.1"/>
</dbReference>
<dbReference type="SUPFAM" id="SSF52540">
    <property type="entry name" value="P-loop containing nucleoside triphosphate hydrolases"/>
    <property type="match status" value="2"/>
</dbReference>
<dbReference type="Proteomes" id="UP000189761">
    <property type="component" value="Unassembled WGS sequence"/>
</dbReference>